<name>A0ABV7KZU1_9PROT</name>
<keyword evidence="2" id="KW-0255">Endonuclease</keyword>
<accession>A0ABV7KZU1</accession>
<dbReference type="InterPro" id="IPR003615">
    <property type="entry name" value="HNH_nuc"/>
</dbReference>
<protein>
    <submittedName>
        <fullName evidence="2">HNH endonuclease</fullName>
    </submittedName>
</protein>
<keyword evidence="2" id="KW-0378">Hydrolase</keyword>
<organism evidence="2 3">
    <name type="scientific">Marinibaculum pumilum</name>
    <dbReference type="NCBI Taxonomy" id="1766165"/>
    <lineage>
        <taxon>Bacteria</taxon>
        <taxon>Pseudomonadati</taxon>
        <taxon>Pseudomonadota</taxon>
        <taxon>Alphaproteobacteria</taxon>
        <taxon>Rhodospirillales</taxon>
        <taxon>Rhodospirillaceae</taxon>
        <taxon>Marinibaculum</taxon>
    </lineage>
</organism>
<reference evidence="3" key="1">
    <citation type="journal article" date="2019" name="Int. J. Syst. Evol. Microbiol.">
        <title>The Global Catalogue of Microorganisms (GCM) 10K type strain sequencing project: providing services to taxonomists for standard genome sequencing and annotation.</title>
        <authorList>
            <consortium name="The Broad Institute Genomics Platform"/>
            <consortium name="The Broad Institute Genome Sequencing Center for Infectious Disease"/>
            <person name="Wu L."/>
            <person name="Ma J."/>
        </authorList>
    </citation>
    <scope>NUCLEOTIDE SEQUENCE [LARGE SCALE GENOMIC DNA]</scope>
    <source>
        <strain evidence="3">KCTC 42964</strain>
    </source>
</reference>
<keyword evidence="3" id="KW-1185">Reference proteome</keyword>
<evidence type="ECO:0000313" key="3">
    <source>
        <dbReference type="Proteomes" id="UP001595528"/>
    </source>
</evidence>
<evidence type="ECO:0000313" key="2">
    <source>
        <dbReference type="EMBL" id="MFC3227857.1"/>
    </source>
</evidence>
<dbReference type="EMBL" id="JBHRTR010000025">
    <property type="protein sequence ID" value="MFC3227857.1"/>
    <property type="molecule type" value="Genomic_DNA"/>
</dbReference>
<proteinExistence type="predicted"/>
<dbReference type="GO" id="GO:0004519">
    <property type="term" value="F:endonuclease activity"/>
    <property type="evidence" value="ECO:0007669"/>
    <property type="project" value="UniProtKB-KW"/>
</dbReference>
<sequence>MGFGVFIHRSDSIYDDRPEEQYQFPRQYLERVRACTGDWIIYYEPVKATGSRGYFAVAKVQEVIPDPAASAADLYLALIEPGSYLDFATPVPFRRGDAVVERGVLNAQGRISGRAQAAVRPLSVSDFNRILALGLDEADPLLPRTGDAPAGLQEQQAPWAGDAARDRVQALTSRIVRDRLFRRLVLRAYDERCAVSGLKLINGGGRAEVDAAHIKPVAAHGPDIVTNGIALSGTAHWMFDRGLIGLSDDLEILVSRQVNDPDTIRGFINPSGHAIPPRRSQDHPHRRFLQWHREHCFKI</sequence>
<comment type="caution">
    <text evidence="2">The sequence shown here is derived from an EMBL/GenBank/DDBJ whole genome shotgun (WGS) entry which is preliminary data.</text>
</comment>
<dbReference type="Proteomes" id="UP001595528">
    <property type="component" value="Unassembled WGS sequence"/>
</dbReference>
<dbReference type="Pfam" id="PF13391">
    <property type="entry name" value="HNH_2"/>
    <property type="match status" value="1"/>
</dbReference>
<evidence type="ECO:0000259" key="1">
    <source>
        <dbReference type="Pfam" id="PF13391"/>
    </source>
</evidence>
<keyword evidence="2" id="KW-0540">Nuclease</keyword>
<dbReference type="RefSeq" id="WP_379900390.1">
    <property type="nucleotide sequence ID" value="NZ_JBHRTR010000025.1"/>
</dbReference>
<gene>
    <name evidence="2" type="ORF">ACFOGJ_11480</name>
</gene>
<feature type="domain" description="HNH nuclease" evidence="1">
    <location>
        <begin position="193"/>
        <end position="246"/>
    </location>
</feature>